<comment type="caution">
    <text evidence="1">The sequence shown here is derived from an EMBL/GenBank/DDBJ whole genome shotgun (WGS) entry which is preliminary data.</text>
</comment>
<reference evidence="1 2" key="1">
    <citation type="journal article" name="Sci. Rep.">
        <title>Genome-scale phylogenetic analyses confirm Olpidium as the closest living zoosporic fungus to the non-flagellated, terrestrial fungi.</title>
        <authorList>
            <person name="Chang Y."/>
            <person name="Rochon D."/>
            <person name="Sekimoto S."/>
            <person name="Wang Y."/>
            <person name="Chovatia M."/>
            <person name="Sandor L."/>
            <person name="Salamov A."/>
            <person name="Grigoriev I.V."/>
            <person name="Stajich J.E."/>
            <person name="Spatafora J.W."/>
        </authorList>
    </citation>
    <scope>NUCLEOTIDE SEQUENCE [LARGE SCALE GENOMIC DNA]</scope>
    <source>
        <strain evidence="1">S191</strain>
    </source>
</reference>
<dbReference type="AlphaFoldDB" id="A0A8H8A0T5"/>
<protein>
    <submittedName>
        <fullName evidence="1">Uncharacterized protein</fullName>
    </submittedName>
</protein>
<keyword evidence="2" id="KW-1185">Reference proteome</keyword>
<name>A0A8H8A0T5_9FUNG</name>
<sequence>MNPILFSGVGSGRLKVVLSCGRDSKRANGRRKRANGRRWENRLTLQGAANAARVVPSGTLDPNHGAGHGEKDGDTFLMVPHNHQKGTDNSVMNAFRGAHNEVIGADNLPPSSTAHSPPPLRRQQLARLHSLFLHSSVRHARFRAPFHITHQQICTNPHRPPPPLLQEHVSISRSSDTLPARALPGHSEVVGTSWHGVAAAPAPR</sequence>
<dbReference type="Proteomes" id="UP000673691">
    <property type="component" value="Unassembled WGS sequence"/>
</dbReference>
<proteinExistence type="predicted"/>
<accession>A0A8H8A0T5</accession>
<evidence type="ECO:0000313" key="1">
    <source>
        <dbReference type="EMBL" id="KAG5462855.1"/>
    </source>
</evidence>
<gene>
    <name evidence="1" type="ORF">BJ554DRAFT_3236</name>
</gene>
<dbReference type="EMBL" id="JAEFCI010001520">
    <property type="protein sequence ID" value="KAG5462855.1"/>
    <property type="molecule type" value="Genomic_DNA"/>
</dbReference>
<organism evidence="1 2">
    <name type="scientific">Olpidium bornovanus</name>
    <dbReference type="NCBI Taxonomy" id="278681"/>
    <lineage>
        <taxon>Eukaryota</taxon>
        <taxon>Fungi</taxon>
        <taxon>Fungi incertae sedis</taxon>
        <taxon>Olpidiomycota</taxon>
        <taxon>Olpidiomycotina</taxon>
        <taxon>Olpidiomycetes</taxon>
        <taxon>Olpidiales</taxon>
        <taxon>Olpidiaceae</taxon>
        <taxon>Olpidium</taxon>
    </lineage>
</organism>
<evidence type="ECO:0000313" key="2">
    <source>
        <dbReference type="Proteomes" id="UP000673691"/>
    </source>
</evidence>